<organism evidence="6 7">
    <name type="scientific">Pinibacter aurantiacus</name>
    <dbReference type="NCBI Taxonomy" id="2851599"/>
    <lineage>
        <taxon>Bacteria</taxon>
        <taxon>Pseudomonadati</taxon>
        <taxon>Bacteroidota</taxon>
        <taxon>Chitinophagia</taxon>
        <taxon>Chitinophagales</taxon>
        <taxon>Chitinophagaceae</taxon>
        <taxon>Pinibacter</taxon>
    </lineage>
</organism>
<reference evidence="6" key="1">
    <citation type="submission" date="2021-06" db="EMBL/GenBank/DDBJ databases">
        <authorList>
            <person name="Huq M.A."/>
        </authorList>
    </citation>
    <scope>NUCLEOTIDE SEQUENCE</scope>
    <source>
        <strain evidence="6">MAH-26</strain>
    </source>
</reference>
<dbReference type="GO" id="GO:0016491">
    <property type="term" value="F:oxidoreductase activity"/>
    <property type="evidence" value="ECO:0007669"/>
    <property type="project" value="InterPro"/>
</dbReference>
<dbReference type="PANTHER" id="PTHR42852:SF6">
    <property type="entry name" value="THIOL:DISULFIDE INTERCHANGE PROTEIN DSBE"/>
    <property type="match status" value="1"/>
</dbReference>
<dbReference type="AlphaFoldDB" id="A0A9E2W802"/>
<accession>A0A9E2W802</accession>
<keyword evidence="7" id="KW-1185">Reference proteome</keyword>
<dbReference type="EMBL" id="JAHSPG010000003">
    <property type="protein sequence ID" value="MBV4357242.1"/>
    <property type="molecule type" value="Genomic_DNA"/>
</dbReference>
<name>A0A9E2W802_9BACT</name>
<evidence type="ECO:0000256" key="4">
    <source>
        <dbReference type="ARBA" id="ARBA00023284"/>
    </source>
</evidence>
<dbReference type="InterPro" id="IPR050553">
    <property type="entry name" value="Thioredoxin_ResA/DsbE_sf"/>
</dbReference>
<comment type="subcellular location">
    <subcellularLocation>
        <location evidence="1">Cell envelope</location>
    </subcellularLocation>
</comment>
<dbReference type="InterPro" id="IPR013766">
    <property type="entry name" value="Thioredoxin_domain"/>
</dbReference>
<dbReference type="CDD" id="cd02966">
    <property type="entry name" value="TlpA_like_family"/>
    <property type="match status" value="1"/>
</dbReference>
<evidence type="ECO:0000256" key="2">
    <source>
        <dbReference type="ARBA" id="ARBA00022748"/>
    </source>
</evidence>
<dbReference type="Pfam" id="PF08534">
    <property type="entry name" value="Redoxin"/>
    <property type="match status" value="1"/>
</dbReference>
<dbReference type="PANTHER" id="PTHR42852">
    <property type="entry name" value="THIOL:DISULFIDE INTERCHANGE PROTEIN DSBE"/>
    <property type="match status" value="1"/>
</dbReference>
<dbReference type="RefSeq" id="WP_217790854.1">
    <property type="nucleotide sequence ID" value="NZ_JAHSPG010000003.1"/>
</dbReference>
<feature type="domain" description="Thioredoxin" evidence="5">
    <location>
        <begin position="259"/>
        <end position="397"/>
    </location>
</feature>
<evidence type="ECO:0000313" key="7">
    <source>
        <dbReference type="Proteomes" id="UP000812270"/>
    </source>
</evidence>
<evidence type="ECO:0000313" key="6">
    <source>
        <dbReference type="EMBL" id="MBV4357242.1"/>
    </source>
</evidence>
<dbReference type="GO" id="GO:0017004">
    <property type="term" value="P:cytochrome complex assembly"/>
    <property type="evidence" value="ECO:0007669"/>
    <property type="project" value="UniProtKB-KW"/>
</dbReference>
<dbReference type="Proteomes" id="UP000812270">
    <property type="component" value="Unassembled WGS sequence"/>
</dbReference>
<dbReference type="InterPro" id="IPR017937">
    <property type="entry name" value="Thioredoxin_CS"/>
</dbReference>
<dbReference type="PROSITE" id="PS51352">
    <property type="entry name" value="THIOREDOXIN_2"/>
    <property type="match status" value="1"/>
</dbReference>
<sequence>MTQTPFTLSGKLLIAIIFLSLCVTQRTTAQKKFSLTIVADSSIDVKGLHCQYYNGFGLAFVPDTFTGNKITLTDEYISKYAAVDISYNNHGDFQGGYTFFIDEEPATIHIGSVKDGTENKLRYSKLENATDFFDTSTNFLLKELREFRKDEDEALSRLWANHNYHDITYNDSLRALNEKLLKAGSEKNILFIKKHPEEYFSFYWFQDQVVGNSLEKEKDTAYLRSLVTTMTEIFPERVVSSAEGQWLIVRINAALYPPPQKGMPVPDVQLRDINGKSVKLSDFKGRYVLLDFWASWCPPCRKNGPVLKTIAAQYKKNLQIVGISIDNNLTAWRDAIKEDGLTWVNLCDAKLGNNSAAMHYKITSVPHYFLIDASGKLIMETSGDLEAIKSRLRAVFP</sequence>
<comment type="caution">
    <text evidence="6">The sequence shown here is derived from an EMBL/GenBank/DDBJ whole genome shotgun (WGS) entry which is preliminary data.</text>
</comment>
<dbReference type="InterPro" id="IPR013740">
    <property type="entry name" value="Redoxin"/>
</dbReference>
<evidence type="ECO:0000259" key="5">
    <source>
        <dbReference type="PROSITE" id="PS51352"/>
    </source>
</evidence>
<keyword evidence="3" id="KW-1015">Disulfide bond</keyword>
<evidence type="ECO:0000256" key="1">
    <source>
        <dbReference type="ARBA" id="ARBA00004196"/>
    </source>
</evidence>
<dbReference type="PROSITE" id="PS00194">
    <property type="entry name" value="THIOREDOXIN_1"/>
    <property type="match status" value="1"/>
</dbReference>
<keyword evidence="4" id="KW-0676">Redox-active center</keyword>
<proteinExistence type="predicted"/>
<evidence type="ECO:0000256" key="3">
    <source>
        <dbReference type="ARBA" id="ARBA00023157"/>
    </source>
</evidence>
<keyword evidence="2" id="KW-0201">Cytochrome c-type biogenesis</keyword>
<dbReference type="GO" id="GO:0030313">
    <property type="term" value="C:cell envelope"/>
    <property type="evidence" value="ECO:0007669"/>
    <property type="project" value="UniProtKB-SubCell"/>
</dbReference>
<gene>
    <name evidence="6" type="ORF">KTO63_08805</name>
</gene>
<protein>
    <submittedName>
        <fullName evidence="6">TlpA family protein disulfide reductase</fullName>
    </submittedName>
</protein>